<keyword evidence="2 5" id="KW-0812">Transmembrane</keyword>
<gene>
    <name evidence="7" type="ORF">EBM89_20115</name>
</gene>
<proteinExistence type="predicted"/>
<evidence type="ECO:0000313" key="7">
    <source>
        <dbReference type="EMBL" id="RMI02440.1"/>
    </source>
</evidence>
<evidence type="ECO:0000313" key="8">
    <source>
        <dbReference type="Proteomes" id="UP000269289"/>
    </source>
</evidence>
<keyword evidence="4 5" id="KW-0472">Membrane</keyword>
<feature type="transmembrane region" description="Helical" evidence="5">
    <location>
        <begin position="36"/>
        <end position="56"/>
    </location>
</feature>
<name>A0A3M2IS14_9CELL</name>
<feature type="transmembrane region" description="Helical" evidence="5">
    <location>
        <begin position="63"/>
        <end position="85"/>
    </location>
</feature>
<reference evidence="7 8" key="1">
    <citation type="submission" date="2018-10" db="EMBL/GenBank/DDBJ databases">
        <title>Isolation, diversity and antifungal activity of actinobacteria from wheat.</title>
        <authorList>
            <person name="Han C."/>
        </authorList>
    </citation>
    <scope>NUCLEOTIDE SEQUENCE [LARGE SCALE GENOMIC DNA]</scope>
    <source>
        <strain evidence="7 8">NEAU-YY56</strain>
    </source>
</reference>
<feature type="transmembrane region" description="Helical" evidence="5">
    <location>
        <begin position="105"/>
        <end position="126"/>
    </location>
</feature>
<dbReference type="GO" id="GO:0012505">
    <property type="term" value="C:endomembrane system"/>
    <property type="evidence" value="ECO:0007669"/>
    <property type="project" value="UniProtKB-SubCell"/>
</dbReference>
<dbReference type="InterPro" id="IPR003807">
    <property type="entry name" value="DUF202"/>
</dbReference>
<evidence type="ECO:0000256" key="2">
    <source>
        <dbReference type="ARBA" id="ARBA00022692"/>
    </source>
</evidence>
<evidence type="ECO:0000256" key="4">
    <source>
        <dbReference type="ARBA" id="ARBA00023136"/>
    </source>
</evidence>
<sequence length="127" mass="13466">MSAEDPSPRDRRFPRGVYATGSEPDGRFSLANERTFLAWVRTALALLAGGVALEALDLPVEPHLRLAAAVLLVVLGVAAPAQAWFGWARTERALRERRPLPGPVLSGPLAIGVAVAGLLVLVGLLVR</sequence>
<accession>A0A3M2IS14</accession>
<dbReference type="EMBL" id="RFFI01000212">
    <property type="protein sequence ID" value="RMI02440.1"/>
    <property type="molecule type" value="Genomic_DNA"/>
</dbReference>
<feature type="domain" description="DUF202" evidence="6">
    <location>
        <begin position="27"/>
        <end position="93"/>
    </location>
</feature>
<keyword evidence="8" id="KW-1185">Reference proteome</keyword>
<protein>
    <submittedName>
        <fullName evidence="7">DUF202 domain-containing protein</fullName>
    </submittedName>
</protein>
<organism evidence="7 8">
    <name type="scientific">Cellulomonas triticagri</name>
    <dbReference type="NCBI Taxonomy" id="2483352"/>
    <lineage>
        <taxon>Bacteria</taxon>
        <taxon>Bacillati</taxon>
        <taxon>Actinomycetota</taxon>
        <taxon>Actinomycetes</taxon>
        <taxon>Micrococcales</taxon>
        <taxon>Cellulomonadaceae</taxon>
        <taxon>Cellulomonas</taxon>
    </lineage>
</organism>
<evidence type="ECO:0000256" key="3">
    <source>
        <dbReference type="ARBA" id="ARBA00022989"/>
    </source>
</evidence>
<keyword evidence="3 5" id="KW-1133">Transmembrane helix</keyword>
<dbReference type="Pfam" id="PF02656">
    <property type="entry name" value="DUF202"/>
    <property type="match status" value="1"/>
</dbReference>
<dbReference type="AlphaFoldDB" id="A0A3M2IS14"/>
<dbReference type="OrthoDB" id="582337at2"/>
<evidence type="ECO:0000256" key="1">
    <source>
        <dbReference type="ARBA" id="ARBA00004127"/>
    </source>
</evidence>
<evidence type="ECO:0000256" key="5">
    <source>
        <dbReference type="SAM" id="Phobius"/>
    </source>
</evidence>
<dbReference type="RefSeq" id="WP_122151346.1">
    <property type="nucleotide sequence ID" value="NZ_RFFI01000212.1"/>
</dbReference>
<comment type="subcellular location">
    <subcellularLocation>
        <location evidence="1">Endomembrane system</location>
        <topology evidence="1">Multi-pass membrane protein</topology>
    </subcellularLocation>
</comment>
<dbReference type="Proteomes" id="UP000269289">
    <property type="component" value="Unassembled WGS sequence"/>
</dbReference>
<comment type="caution">
    <text evidence="7">The sequence shown here is derived from an EMBL/GenBank/DDBJ whole genome shotgun (WGS) entry which is preliminary data.</text>
</comment>
<evidence type="ECO:0000259" key="6">
    <source>
        <dbReference type="Pfam" id="PF02656"/>
    </source>
</evidence>